<evidence type="ECO:0008006" key="3">
    <source>
        <dbReference type="Google" id="ProtNLM"/>
    </source>
</evidence>
<reference evidence="1 2" key="1">
    <citation type="submission" date="2020-08" db="EMBL/GenBank/DDBJ databases">
        <title>The Agave Microbiome: Exploring the role of microbial communities in plant adaptations to desert environments.</title>
        <authorList>
            <person name="Partida-Martinez L.P."/>
        </authorList>
    </citation>
    <scope>NUCLEOTIDE SEQUENCE [LARGE SCALE GENOMIC DNA]</scope>
    <source>
        <strain evidence="1 2">AT2.18</strain>
    </source>
</reference>
<dbReference type="InterPro" id="IPR029052">
    <property type="entry name" value="Metallo-depent_PP-like"/>
</dbReference>
<organism evidence="1 2">
    <name type="scientific">Mycolicibacterium iranicum</name>
    <name type="common">Mycobacterium iranicum</name>
    <dbReference type="NCBI Taxonomy" id="912594"/>
    <lineage>
        <taxon>Bacteria</taxon>
        <taxon>Bacillati</taxon>
        <taxon>Actinomycetota</taxon>
        <taxon>Actinomycetes</taxon>
        <taxon>Mycobacteriales</taxon>
        <taxon>Mycobacteriaceae</taxon>
        <taxon>Mycolicibacterium</taxon>
    </lineage>
</organism>
<gene>
    <name evidence="1" type="ORF">FHR72_001117</name>
</gene>
<name>A0A839Q417_MYCIR</name>
<dbReference type="EMBL" id="JACHVU010000002">
    <property type="protein sequence ID" value="MBB2989654.1"/>
    <property type="molecule type" value="Genomic_DNA"/>
</dbReference>
<evidence type="ECO:0000313" key="1">
    <source>
        <dbReference type="EMBL" id="MBB2989654.1"/>
    </source>
</evidence>
<dbReference type="SUPFAM" id="SSF56300">
    <property type="entry name" value="Metallo-dependent phosphatases"/>
    <property type="match status" value="1"/>
</dbReference>
<proteinExistence type="predicted"/>
<dbReference type="Gene3D" id="3.60.21.10">
    <property type="match status" value="1"/>
</dbReference>
<comment type="caution">
    <text evidence="1">The sequence shown here is derived from an EMBL/GenBank/DDBJ whole genome shotgun (WGS) entry which is preliminary data.</text>
</comment>
<keyword evidence="2" id="KW-1185">Reference proteome</keyword>
<sequence>MDVMIVSGVNLDHAWTGLGPRYGSALRDWSRQLLALVVEEANQRGAGILLVAGDLFDRAYVVPATVDYASQVLGTFRGEVHIVPGRSDWIDATSFYTTHDWAPNTSISSFSDYRPCSSAPTVWLSARTSPGGSAPRVPVVAEPHVLIRAGTVDNGDAVVNVPALVHDPREPEGFALLLDSAQPDAPARRIDLPNQPGAMVDVDVTGAMSTDALAAALAAAATPDSPLLLRLMGTLAPGVLLPGFWGSDRDLSSDIVLDFDGLTFATPPVDSSDHSARAEFLHAMAYANTPDLQRHQATALGLAALDDSVQGT</sequence>
<protein>
    <recommendedName>
        <fullName evidence="3">Calcineurin-like phosphoesterase domain-containing protein</fullName>
    </recommendedName>
</protein>
<accession>A0A839Q417</accession>
<dbReference type="AlphaFoldDB" id="A0A839Q417"/>
<dbReference type="Proteomes" id="UP000550501">
    <property type="component" value="Unassembled WGS sequence"/>
</dbReference>
<evidence type="ECO:0000313" key="2">
    <source>
        <dbReference type="Proteomes" id="UP000550501"/>
    </source>
</evidence>